<evidence type="ECO:0000256" key="6">
    <source>
        <dbReference type="SAM" id="Phobius"/>
    </source>
</evidence>
<organism evidence="8 9">
    <name type="scientific">Symbiodinium natans</name>
    <dbReference type="NCBI Taxonomy" id="878477"/>
    <lineage>
        <taxon>Eukaryota</taxon>
        <taxon>Sar</taxon>
        <taxon>Alveolata</taxon>
        <taxon>Dinophyceae</taxon>
        <taxon>Suessiales</taxon>
        <taxon>Symbiodiniaceae</taxon>
        <taxon>Symbiodinium</taxon>
    </lineage>
</organism>
<name>A0A812T7U6_9DINO</name>
<keyword evidence="3 6" id="KW-1133">Transmembrane helix</keyword>
<proteinExistence type="predicted"/>
<evidence type="ECO:0000256" key="3">
    <source>
        <dbReference type="ARBA" id="ARBA00022989"/>
    </source>
</evidence>
<dbReference type="InterPro" id="IPR027359">
    <property type="entry name" value="Volt_channel_dom_sf"/>
</dbReference>
<feature type="region of interest" description="Disordered" evidence="5">
    <location>
        <begin position="55"/>
        <end position="169"/>
    </location>
</feature>
<feature type="compositionally biased region" description="Polar residues" evidence="5">
    <location>
        <begin position="156"/>
        <end position="169"/>
    </location>
</feature>
<feature type="transmembrane region" description="Helical" evidence="6">
    <location>
        <begin position="282"/>
        <end position="305"/>
    </location>
</feature>
<feature type="transmembrane region" description="Helical" evidence="6">
    <location>
        <begin position="422"/>
        <end position="442"/>
    </location>
</feature>
<dbReference type="Proteomes" id="UP000604046">
    <property type="component" value="Unassembled WGS sequence"/>
</dbReference>
<feature type="transmembrane region" description="Helical" evidence="6">
    <location>
        <begin position="311"/>
        <end position="329"/>
    </location>
</feature>
<keyword evidence="9" id="KW-1185">Reference proteome</keyword>
<feature type="transmembrane region" description="Helical" evidence="6">
    <location>
        <begin position="462"/>
        <end position="482"/>
    </location>
</feature>
<keyword evidence="4 6" id="KW-0472">Membrane</keyword>
<dbReference type="PANTHER" id="PTHR10037">
    <property type="entry name" value="VOLTAGE-GATED CATION CHANNEL CALCIUM AND SODIUM"/>
    <property type="match status" value="1"/>
</dbReference>
<evidence type="ECO:0000313" key="8">
    <source>
        <dbReference type="EMBL" id="CAE7518730.1"/>
    </source>
</evidence>
<accession>A0A812T7U6</accession>
<gene>
    <name evidence="8" type="primary">CACNA1E</name>
    <name evidence="8" type="ORF">SNAT2548_LOCUS29034</name>
</gene>
<evidence type="ECO:0000256" key="2">
    <source>
        <dbReference type="ARBA" id="ARBA00022692"/>
    </source>
</evidence>
<dbReference type="Gene3D" id="1.10.287.70">
    <property type="match status" value="1"/>
</dbReference>
<evidence type="ECO:0000256" key="4">
    <source>
        <dbReference type="ARBA" id="ARBA00023136"/>
    </source>
</evidence>
<sequence>MSLAGCCTVKLPCPPPAPDADTSHATDLLTRCQQTHEELGNLLCSLSFLERKRDKIEKGAKTPDRSGSTSKESNRHSESDAGDRREVRFDRRSYGYGPQGPQAFEPPPPLMMALPMKPEATVESLRPLQPAQPSPSVPPVPTSSPPRGRAKRGDSSKGTATSRLPNEGVNNTYSINGITSQPIQVFRNSLVDFIRSNYSSIERQETCCSRTIASFVMFCAWLLDLKEPERTGRLARAVDSTAFAFLSTVVILANAVFILYATDYEMQHLSNPTNAQIRSVDLSLAGFYVVEVLLKLIVHKLFFFWNSEWRWNIFDFSLVLFAIVENVLAYDWMHGTKDTGVNLGFLRLFRLCKIVKILRIFRTLKFFSELRLMLDCMIGSLLNVIWCVVMMVFVMYVFALFVQQLLASFLVEDGGRDSPEAVAEISSFFGSVGMTLITLFQASTSGVDWKEPYDALWVSGPVLPTAFLFYVAFVFISVWNIITSTFVEKALKLAQPDIDLLVMEQQLQDYEDTQMLAQLFAHMLQTDEDGLPRVGLEEFRHLVENSEFRSYLQTRGIDIKNAETFFKMLVELHGEPTIDAITFANACVRMKGAATSIDLQTVMYTTHLMNKEQRRAFQFMYSRLKSIESMLRAGHRNSRCAFSCPL</sequence>
<dbReference type="Gene3D" id="1.20.120.350">
    <property type="entry name" value="Voltage-gated potassium channels. Chain C"/>
    <property type="match status" value="1"/>
</dbReference>
<comment type="subcellular location">
    <subcellularLocation>
        <location evidence="1">Membrane</location>
        <topology evidence="1">Multi-pass membrane protein</topology>
    </subcellularLocation>
</comment>
<dbReference type="PANTHER" id="PTHR10037:SF62">
    <property type="entry name" value="SODIUM CHANNEL PROTEIN 60E"/>
    <property type="match status" value="1"/>
</dbReference>
<protein>
    <submittedName>
        <fullName evidence="8">CACNA1E protein</fullName>
    </submittedName>
</protein>
<dbReference type="InterPro" id="IPR005821">
    <property type="entry name" value="Ion_trans_dom"/>
</dbReference>
<feature type="compositionally biased region" description="Basic and acidic residues" evidence="5">
    <location>
        <begin position="55"/>
        <end position="64"/>
    </location>
</feature>
<evidence type="ECO:0000256" key="5">
    <source>
        <dbReference type="SAM" id="MobiDB-lite"/>
    </source>
</evidence>
<evidence type="ECO:0000259" key="7">
    <source>
        <dbReference type="Pfam" id="PF00520"/>
    </source>
</evidence>
<dbReference type="EMBL" id="CAJNDS010002541">
    <property type="protein sequence ID" value="CAE7518730.1"/>
    <property type="molecule type" value="Genomic_DNA"/>
</dbReference>
<dbReference type="InterPro" id="IPR043203">
    <property type="entry name" value="VGCC_Ca_Na"/>
</dbReference>
<feature type="compositionally biased region" description="Pro residues" evidence="5">
    <location>
        <begin position="130"/>
        <end position="144"/>
    </location>
</feature>
<dbReference type="GO" id="GO:0005248">
    <property type="term" value="F:voltage-gated sodium channel activity"/>
    <property type="evidence" value="ECO:0007669"/>
    <property type="project" value="TreeGrafter"/>
</dbReference>
<dbReference type="Pfam" id="PF00520">
    <property type="entry name" value="Ion_trans"/>
    <property type="match status" value="1"/>
</dbReference>
<feature type="compositionally biased region" description="Basic and acidic residues" evidence="5">
    <location>
        <begin position="72"/>
        <end position="93"/>
    </location>
</feature>
<feature type="transmembrane region" description="Helical" evidence="6">
    <location>
        <begin position="243"/>
        <end position="261"/>
    </location>
</feature>
<feature type="domain" description="Ion transport" evidence="7">
    <location>
        <begin position="241"/>
        <end position="481"/>
    </location>
</feature>
<dbReference type="AlphaFoldDB" id="A0A812T7U6"/>
<dbReference type="OrthoDB" id="431720at2759"/>
<dbReference type="GO" id="GO:0001518">
    <property type="term" value="C:voltage-gated sodium channel complex"/>
    <property type="evidence" value="ECO:0007669"/>
    <property type="project" value="TreeGrafter"/>
</dbReference>
<comment type="caution">
    <text evidence="8">The sequence shown here is derived from an EMBL/GenBank/DDBJ whole genome shotgun (WGS) entry which is preliminary data.</text>
</comment>
<evidence type="ECO:0000256" key="1">
    <source>
        <dbReference type="ARBA" id="ARBA00004141"/>
    </source>
</evidence>
<dbReference type="SUPFAM" id="SSF81324">
    <property type="entry name" value="Voltage-gated potassium channels"/>
    <property type="match status" value="1"/>
</dbReference>
<reference evidence="8" key="1">
    <citation type="submission" date="2021-02" db="EMBL/GenBank/DDBJ databases">
        <authorList>
            <person name="Dougan E. K."/>
            <person name="Rhodes N."/>
            <person name="Thang M."/>
            <person name="Chan C."/>
        </authorList>
    </citation>
    <scope>NUCLEOTIDE SEQUENCE</scope>
</reference>
<keyword evidence="2 6" id="KW-0812">Transmembrane</keyword>
<evidence type="ECO:0000313" key="9">
    <source>
        <dbReference type="Proteomes" id="UP000604046"/>
    </source>
</evidence>
<feature type="transmembrane region" description="Helical" evidence="6">
    <location>
        <begin position="381"/>
        <end position="402"/>
    </location>
</feature>